<proteinExistence type="predicted"/>
<evidence type="ECO:0000313" key="3">
    <source>
        <dbReference type="Proteomes" id="UP001415857"/>
    </source>
</evidence>
<keyword evidence="1" id="KW-0732">Signal</keyword>
<protein>
    <recommendedName>
        <fullName evidence="4">Wall-associated receptor kinase galacturonan-binding domain-containing protein</fullName>
    </recommendedName>
</protein>
<reference evidence="2 3" key="1">
    <citation type="journal article" date="2024" name="Plant J.">
        <title>Genome sequences and population genomics reveal climatic adaptation and genomic divergence between two closely related sweetgum species.</title>
        <authorList>
            <person name="Xu W.Q."/>
            <person name="Ren C.Q."/>
            <person name="Zhang X.Y."/>
            <person name="Comes H.P."/>
            <person name="Liu X.H."/>
            <person name="Li Y.G."/>
            <person name="Kettle C.J."/>
            <person name="Jalonen R."/>
            <person name="Gaisberger H."/>
            <person name="Ma Y.Z."/>
            <person name="Qiu Y.X."/>
        </authorList>
    </citation>
    <scope>NUCLEOTIDE SEQUENCE [LARGE SCALE GENOMIC DNA]</scope>
    <source>
        <strain evidence="2">Hangzhou</strain>
    </source>
</reference>
<gene>
    <name evidence="2" type="ORF">L1049_027895</name>
</gene>
<feature type="signal peptide" evidence="1">
    <location>
        <begin position="1"/>
        <end position="21"/>
    </location>
</feature>
<evidence type="ECO:0008006" key="4">
    <source>
        <dbReference type="Google" id="ProtNLM"/>
    </source>
</evidence>
<name>A0AAP0RJY9_LIQFO</name>
<dbReference type="Proteomes" id="UP001415857">
    <property type="component" value="Unassembled WGS sequence"/>
</dbReference>
<organism evidence="2 3">
    <name type="scientific">Liquidambar formosana</name>
    <name type="common">Formosan gum</name>
    <dbReference type="NCBI Taxonomy" id="63359"/>
    <lineage>
        <taxon>Eukaryota</taxon>
        <taxon>Viridiplantae</taxon>
        <taxon>Streptophyta</taxon>
        <taxon>Embryophyta</taxon>
        <taxon>Tracheophyta</taxon>
        <taxon>Spermatophyta</taxon>
        <taxon>Magnoliopsida</taxon>
        <taxon>eudicotyledons</taxon>
        <taxon>Gunneridae</taxon>
        <taxon>Pentapetalae</taxon>
        <taxon>Saxifragales</taxon>
        <taxon>Altingiaceae</taxon>
        <taxon>Liquidambar</taxon>
    </lineage>
</organism>
<dbReference type="PANTHER" id="PTHR33491">
    <property type="entry name" value="OSJNBA0016N04.9 PROTEIN"/>
    <property type="match status" value="1"/>
</dbReference>
<evidence type="ECO:0000313" key="2">
    <source>
        <dbReference type="EMBL" id="KAK9278330.1"/>
    </source>
</evidence>
<evidence type="ECO:0000256" key="1">
    <source>
        <dbReference type="SAM" id="SignalP"/>
    </source>
</evidence>
<dbReference type="EMBL" id="JBBPBK010000009">
    <property type="protein sequence ID" value="KAK9278330.1"/>
    <property type="molecule type" value="Genomic_DNA"/>
</dbReference>
<accession>A0AAP0RJY9</accession>
<dbReference type="AlphaFoldDB" id="A0AAP0RJY9"/>
<comment type="caution">
    <text evidence="2">The sequence shown here is derived from an EMBL/GenBank/DDBJ whole genome shotgun (WGS) entry which is preliminary data.</text>
</comment>
<sequence>MTLGLLLQLICTLWLVKPSAAAAPSLAKLGCEDICGNVRIPYPFGMGGKSNYHDECQGGGVRRIVGHKRSDSRQSDRFQLFMAVSPGGGAETALVNCRGDVLALYPSNCAHNGAKGSTAADGCRIPSPFSLDFYSVNTTANQTVMGDCTFATLAEEDWPVDELQKADHAPVVMGWSMMKNLPDGVSAGNFTNPEPTYTCWCHFSYEGNPYIMSRSWYASNGWGHHNEVVSCVENTPRIASRVKCPWVKDPETLEEERRVGVGYFRAWLSRGLT</sequence>
<feature type="chain" id="PRO_5042834946" description="Wall-associated receptor kinase galacturonan-binding domain-containing protein" evidence="1">
    <location>
        <begin position="22"/>
        <end position="273"/>
    </location>
</feature>
<keyword evidence="3" id="KW-1185">Reference proteome</keyword>